<dbReference type="PANTHER" id="PTHR30136:SF23">
    <property type="entry name" value="DNA-BINDING TRANSCRIPTIONAL ACTIVATOR MHPR"/>
    <property type="match status" value="1"/>
</dbReference>
<dbReference type="Gene3D" id="3.30.450.40">
    <property type="match status" value="1"/>
</dbReference>
<dbReference type="PROSITE" id="PS51077">
    <property type="entry name" value="HTH_ICLR"/>
    <property type="match status" value="1"/>
</dbReference>
<evidence type="ECO:0000313" key="7">
    <source>
        <dbReference type="Proteomes" id="UP000555728"/>
    </source>
</evidence>
<evidence type="ECO:0000256" key="2">
    <source>
        <dbReference type="ARBA" id="ARBA00023125"/>
    </source>
</evidence>
<dbReference type="InterPro" id="IPR036390">
    <property type="entry name" value="WH_DNA-bd_sf"/>
</dbReference>
<organism evidence="6 7">
    <name type="scientific">Roseospira goensis</name>
    <dbReference type="NCBI Taxonomy" id="391922"/>
    <lineage>
        <taxon>Bacteria</taxon>
        <taxon>Pseudomonadati</taxon>
        <taxon>Pseudomonadota</taxon>
        <taxon>Alphaproteobacteria</taxon>
        <taxon>Rhodospirillales</taxon>
        <taxon>Rhodospirillaceae</taxon>
        <taxon>Roseospira</taxon>
    </lineage>
</organism>
<dbReference type="InterPro" id="IPR005471">
    <property type="entry name" value="Tscrpt_reg_IclR_N"/>
</dbReference>
<dbReference type="PANTHER" id="PTHR30136">
    <property type="entry name" value="HELIX-TURN-HELIX TRANSCRIPTIONAL REGULATOR, ICLR FAMILY"/>
    <property type="match status" value="1"/>
</dbReference>
<keyword evidence="3" id="KW-0804">Transcription</keyword>
<proteinExistence type="predicted"/>
<evidence type="ECO:0000259" key="4">
    <source>
        <dbReference type="PROSITE" id="PS51077"/>
    </source>
</evidence>
<dbReference type="InterPro" id="IPR014757">
    <property type="entry name" value="Tscrpt_reg_IclR_C"/>
</dbReference>
<dbReference type="AlphaFoldDB" id="A0A7W6S094"/>
<dbReference type="SMART" id="SM00346">
    <property type="entry name" value="HTH_ICLR"/>
    <property type="match status" value="1"/>
</dbReference>
<accession>A0A7W6S094</accession>
<evidence type="ECO:0000256" key="1">
    <source>
        <dbReference type="ARBA" id="ARBA00023015"/>
    </source>
</evidence>
<dbReference type="GO" id="GO:0003700">
    <property type="term" value="F:DNA-binding transcription factor activity"/>
    <property type="evidence" value="ECO:0007669"/>
    <property type="project" value="TreeGrafter"/>
</dbReference>
<dbReference type="Pfam" id="PF09339">
    <property type="entry name" value="HTH_IclR"/>
    <property type="match status" value="1"/>
</dbReference>
<dbReference type="RefSeq" id="WP_184433898.1">
    <property type="nucleotide sequence ID" value="NZ_JACIGI010000010.1"/>
</dbReference>
<feature type="domain" description="IclR-ED" evidence="5">
    <location>
        <begin position="69"/>
        <end position="258"/>
    </location>
</feature>
<dbReference type="EMBL" id="JACIGI010000010">
    <property type="protein sequence ID" value="MBB4285894.1"/>
    <property type="molecule type" value="Genomic_DNA"/>
</dbReference>
<keyword evidence="7" id="KW-1185">Reference proteome</keyword>
<keyword evidence="1" id="KW-0805">Transcription regulation</keyword>
<dbReference type="InterPro" id="IPR036388">
    <property type="entry name" value="WH-like_DNA-bd_sf"/>
</dbReference>
<dbReference type="Gene3D" id="1.10.10.10">
    <property type="entry name" value="Winged helix-like DNA-binding domain superfamily/Winged helix DNA-binding domain"/>
    <property type="match status" value="1"/>
</dbReference>
<dbReference type="SUPFAM" id="SSF55781">
    <property type="entry name" value="GAF domain-like"/>
    <property type="match status" value="1"/>
</dbReference>
<reference evidence="6 7" key="1">
    <citation type="submission" date="2020-08" db="EMBL/GenBank/DDBJ databases">
        <title>Genome sequencing of Purple Non-Sulfur Bacteria from various extreme environments.</title>
        <authorList>
            <person name="Mayer M."/>
        </authorList>
    </citation>
    <scope>NUCLEOTIDE SEQUENCE [LARGE SCALE GENOMIC DNA]</scope>
    <source>
        <strain evidence="6 7">JA135</strain>
    </source>
</reference>
<dbReference type="InterPro" id="IPR050707">
    <property type="entry name" value="HTH_MetabolicPath_Reg"/>
</dbReference>
<dbReference type="GO" id="GO:0045892">
    <property type="term" value="P:negative regulation of DNA-templated transcription"/>
    <property type="evidence" value="ECO:0007669"/>
    <property type="project" value="TreeGrafter"/>
</dbReference>
<gene>
    <name evidence="6" type="ORF">GGD88_001614</name>
</gene>
<dbReference type="Pfam" id="PF01614">
    <property type="entry name" value="IclR_C"/>
    <property type="match status" value="1"/>
</dbReference>
<dbReference type="GO" id="GO:0003677">
    <property type="term" value="F:DNA binding"/>
    <property type="evidence" value="ECO:0007669"/>
    <property type="project" value="UniProtKB-KW"/>
</dbReference>
<dbReference type="InterPro" id="IPR029016">
    <property type="entry name" value="GAF-like_dom_sf"/>
</dbReference>
<dbReference type="SUPFAM" id="SSF46785">
    <property type="entry name" value="Winged helix' DNA-binding domain"/>
    <property type="match status" value="1"/>
</dbReference>
<dbReference type="Proteomes" id="UP000555728">
    <property type="component" value="Unassembled WGS sequence"/>
</dbReference>
<evidence type="ECO:0000259" key="5">
    <source>
        <dbReference type="PROSITE" id="PS51078"/>
    </source>
</evidence>
<name>A0A7W6S094_9PROT</name>
<keyword evidence="2" id="KW-0238">DNA-binding</keyword>
<comment type="caution">
    <text evidence="6">The sequence shown here is derived from an EMBL/GenBank/DDBJ whole genome shotgun (WGS) entry which is preliminary data.</text>
</comment>
<protein>
    <submittedName>
        <fullName evidence="6">IclR family mhp operon transcriptional activator</fullName>
    </submittedName>
</protein>
<feature type="domain" description="HTH iclR-type" evidence="4">
    <location>
        <begin position="7"/>
        <end position="68"/>
    </location>
</feature>
<evidence type="ECO:0000256" key="3">
    <source>
        <dbReference type="ARBA" id="ARBA00023163"/>
    </source>
</evidence>
<dbReference type="PROSITE" id="PS51078">
    <property type="entry name" value="ICLR_ED"/>
    <property type="match status" value="1"/>
</dbReference>
<evidence type="ECO:0000313" key="6">
    <source>
        <dbReference type="EMBL" id="MBB4285894.1"/>
    </source>
</evidence>
<sequence>MASFNPVTALTRGLDVLRTVNQLGTASVGQVHAETGLHKATIVRMLETLEHEGYIARSHNEAKYHPTGRVLLLASGYDLHRRVAEIADPIMGEFRRSIGWPSDVGVFDEDAMIIVLTSRAFGTLSFNRQVGARAPLFGTALGRAFICHAPAAVRTAAAARLAASPDPWDAPARDPAVLRALVDDVVGQGYAVIDETLCTQRYDKAIWAVAVPIRAGDRVFGSVNAMALRSAIDLNTFVAGILPPLRETAARLAAGLAETAPRP</sequence>